<evidence type="ECO:0000313" key="3">
    <source>
        <dbReference type="Proteomes" id="UP001580407"/>
    </source>
</evidence>
<protein>
    <submittedName>
        <fullName evidence="2">Glycosyltransferase family 4 protein</fullName>
        <ecNumber evidence="2">2.4.-.-</ecNumber>
    </submittedName>
</protein>
<reference evidence="2 3" key="1">
    <citation type="submission" date="2024-09" db="EMBL/GenBank/DDBJ databases">
        <authorList>
            <person name="Ruan L."/>
        </authorList>
    </citation>
    <scope>NUCLEOTIDE SEQUENCE [LARGE SCALE GENOMIC DNA]</scope>
    <source>
        <strain evidence="2 3">D33</strain>
    </source>
</reference>
<dbReference type="Gene3D" id="3.40.50.2000">
    <property type="entry name" value="Glycogen Phosphorylase B"/>
    <property type="match status" value="1"/>
</dbReference>
<sequence>MPPGKERAAIKILFTFFVPSGGVETLNRQRCTVLTHSGIECHLLYYQTGAGMQNLMQKNDIPVFIAPSDSEILKIVQHNLYDAIIVSTDYHLLPKLRQAGYSGALIYESQGFATREEAEITITSAAPVLQSCCDGVLVPTTAYLVELFTRICPELRLFSIPNVLDTSTFHYVPNIPPSDPVIAWVGRLEPNKNWKHFLSISLLLLQRFPNLKLWMFYDDTLSQPEDRDQFEHWVNVYALSDMLKRLTNIPHYRMPHYYSMIGDSGGFLLSTSLLEGFGYAAAEAIICRCPVLSTDSDGVRAFIRHNETGKFYVHGNLDQAAAEGADLLTNYELRQHIRGQGRDIVAALLNADSYVHSFRSMLHSVGVG</sequence>
<feature type="domain" description="Glycosyl transferase family 1" evidence="1">
    <location>
        <begin position="172"/>
        <end position="342"/>
    </location>
</feature>
<dbReference type="EC" id="2.4.-.-" evidence="2"/>
<dbReference type="InterPro" id="IPR050194">
    <property type="entry name" value="Glycosyltransferase_grp1"/>
</dbReference>
<keyword evidence="2" id="KW-0328">Glycosyltransferase</keyword>
<dbReference type="RefSeq" id="WP_375533129.1">
    <property type="nucleotide sequence ID" value="NZ_JBHIRX010000011.1"/>
</dbReference>
<keyword evidence="3" id="KW-1185">Reference proteome</keyword>
<dbReference type="Pfam" id="PF00534">
    <property type="entry name" value="Glycos_transf_1"/>
    <property type="match status" value="1"/>
</dbReference>
<dbReference type="PANTHER" id="PTHR45947:SF3">
    <property type="entry name" value="SULFOQUINOVOSYL TRANSFERASE SQD2"/>
    <property type="match status" value="1"/>
</dbReference>
<accession>A0ABV5B4G1</accession>
<dbReference type="PANTHER" id="PTHR45947">
    <property type="entry name" value="SULFOQUINOVOSYL TRANSFERASE SQD2"/>
    <property type="match status" value="1"/>
</dbReference>
<dbReference type="GO" id="GO:0016757">
    <property type="term" value="F:glycosyltransferase activity"/>
    <property type="evidence" value="ECO:0007669"/>
    <property type="project" value="UniProtKB-KW"/>
</dbReference>
<name>A0ABV5B4G1_9BACL</name>
<dbReference type="CDD" id="cd03801">
    <property type="entry name" value="GT4_PimA-like"/>
    <property type="match status" value="1"/>
</dbReference>
<keyword evidence="2" id="KW-0808">Transferase</keyword>
<dbReference type="Proteomes" id="UP001580407">
    <property type="component" value="Unassembled WGS sequence"/>
</dbReference>
<dbReference type="EMBL" id="JBHILM010000005">
    <property type="protein sequence ID" value="MFB5680587.1"/>
    <property type="molecule type" value="Genomic_DNA"/>
</dbReference>
<gene>
    <name evidence="2" type="ORF">ACE3NQ_06650</name>
</gene>
<proteinExistence type="predicted"/>
<comment type="caution">
    <text evidence="2">The sequence shown here is derived from an EMBL/GenBank/DDBJ whole genome shotgun (WGS) entry which is preliminary data.</text>
</comment>
<evidence type="ECO:0000259" key="1">
    <source>
        <dbReference type="Pfam" id="PF00534"/>
    </source>
</evidence>
<evidence type="ECO:0000313" key="2">
    <source>
        <dbReference type="EMBL" id="MFB5680587.1"/>
    </source>
</evidence>
<dbReference type="SUPFAM" id="SSF53756">
    <property type="entry name" value="UDP-Glycosyltransferase/glycogen phosphorylase"/>
    <property type="match status" value="1"/>
</dbReference>
<organism evidence="2 3">
    <name type="scientific">Paenibacillus terreus</name>
    <dbReference type="NCBI Taxonomy" id="1387834"/>
    <lineage>
        <taxon>Bacteria</taxon>
        <taxon>Bacillati</taxon>
        <taxon>Bacillota</taxon>
        <taxon>Bacilli</taxon>
        <taxon>Bacillales</taxon>
        <taxon>Paenibacillaceae</taxon>
        <taxon>Paenibacillus</taxon>
    </lineage>
</organism>
<dbReference type="InterPro" id="IPR001296">
    <property type="entry name" value="Glyco_trans_1"/>
</dbReference>